<dbReference type="Proteomes" id="UP000275356">
    <property type="component" value="Unassembled WGS sequence"/>
</dbReference>
<dbReference type="GO" id="GO:0006235">
    <property type="term" value="P:dTTP biosynthetic process"/>
    <property type="evidence" value="ECO:0007669"/>
    <property type="project" value="UniProtKB-UniRule"/>
</dbReference>
<dbReference type="Gene3D" id="3.40.50.300">
    <property type="entry name" value="P-loop containing nucleotide triphosphate hydrolases"/>
    <property type="match status" value="1"/>
</dbReference>
<dbReference type="GO" id="GO:0004798">
    <property type="term" value="F:dTMP kinase activity"/>
    <property type="evidence" value="ECO:0007669"/>
    <property type="project" value="UniProtKB-UniRule"/>
</dbReference>
<evidence type="ECO:0000256" key="3">
    <source>
        <dbReference type="ARBA" id="ARBA00017144"/>
    </source>
</evidence>
<accession>A0A3N2DAZ6</accession>
<evidence type="ECO:0000256" key="8">
    <source>
        <dbReference type="ARBA" id="ARBA00022840"/>
    </source>
</evidence>
<dbReference type="GO" id="GO:0006227">
    <property type="term" value="P:dUDP biosynthetic process"/>
    <property type="evidence" value="ECO:0007669"/>
    <property type="project" value="TreeGrafter"/>
</dbReference>
<protein>
    <recommendedName>
        <fullName evidence="3 11">Thymidylate kinase</fullName>
        <ecNumber evidence="2 11">2.7.4.9</ecNumber>
    </recommendedName>
    <alternativeName>
        <fullName evidence="11">dTMP kinase</fullName>
    </alternativeName>
</protein>
<reference evidence="14 15" key="1">
    <citation type="submission" date="2018-11" db="EMBL/GenBank/DDBJ databases">
        <title>Sequencing the genomes of 1000 actinobacteria strains.</title>
        <authorList>
            <person name="Klenk H.-P."/>
        </authorList>
    </citation>
    <scope>NUCLEOTIDE SEQUENCE [LARGE SCALE GENOMIC DNA]</scope>
    <source>
        <strain evidence="14 15">DSM 13521</strain>
    </source>
</reference>
<evidence type="ECO:0000256" key="2">
    <source>
        <dbReference type="ARBA" id="ARBA00012980"/>
    </source>
</evidence>
<comment type="catalytic activity">
    <reaction evidence="9 11">
        <text>dTMP + ATP = dTDP + ADP</text>
        <dbReference type="Rhea" id="RHEA:13517"/>
        <dbReference type="ChEBI" id="CHEBI:30616"/>
        <dbReference type="ChEBI" id="CHEBI:58369"/>
        <dbReference type="ChEBI" id="CHEBI:63528"/>
        <dbReference type="ChEBI" id="CHEBI:456216"/>
        <dbReference type="EC" id="2.7.4.9"/>
    </reaction>
</comment>
<evidence type="ECO:0000256" key="1">
    <source>
        <dbReference type="ARBA" id="ARBA00009776"/>
    </source>
</evidence>
<comment type="caution">
    <text evidence="14">The sequence shown here is derived from an EMBL/GenBank/DDBJ whole genome shotgun (WGS) entry which is preliminary data.</text>
</comment>
<feature type="binding site" evidence="11">
    <location>
        <begin position="24"/>
        <end position="31"/>
    </location>
    <ligand>
        <name>ATP</name>
        <dbReference type="ChEBI" id="CHEBI:30616"/>
    </ligand>
</feature>
<dbReference type="Pfam" id="PF02223">
    <property type="entry name" value="Thymidylate_kin"/>
    <property type="match status" value="1"/>
</dbReference>
<evidence type="ECO:0000256" key="9">
    <source>
        <dbReference type="ARBA" id="ARBA00048743"/>
    </source>
</evidence>
<feature type="domain" description="Thymidylate kinase-like" evidence="13">
    <location>
        <begin position="22"/>
        <end position="210"/>
    </location>
</feature>
<dbReference type="GO" id="GO:0005524">
    <property type="term" value="F:ATP binding"/>
    <property type="evidence" value="ECO:0007669"/>
    <property type="project" value="UniProtKB-UniRule"/>
</dbReference>
<evidence type="ECO:0000313" key="14">
    <source>
        <dbReference type="EMBL" id="ROR96975.1"/>
    </source>
</evidence>
<dbReference type="PROSITE" id="PS01331">
    <property type="entry name" value="THYMIDYLATE_KINASE"/>
    <property type="match status" value="1"/>
</dbReference>
<dbReference type="EC" id="2.7.4.9" evidence="2 11"/>
<evidence type="ECO:0000259" key="13">
    <source>
        <dbReference type="Pfam" id="PF02223"/>
    </source>
</evidence>
<evidence type="ECO:0000256" key="12">
    <source>
        <dbReference type="SAM" id="MobiDB-lite"/>
    </source>
</evidence>
<comment type="similarity">
    <text evidence="1 11">Belongs to the thymidylate kinase family.</text>
</comment>
<dbReference type="EMBL" id="RKHQ01000001">
    <property type="protein sequence ID" value="ROR96975.1"/>
    <property type="molecule type" value="Genomic_DNA"/>
</dbReference>
<feature type="region of interest" description="Disordered" evidence="12">
    <location>
        <begin position="226"/>
        <end position="262"/>
    </location>
</feature>
<feature type="compositionally biased region" description="Gly residues" evidence="12">
    <location>
        <begin position="236"/>
        <end position="245"/>
    </location>
</feature>
<feature type="compositionally biased region" description="Low complexity" evidence="12">
    <location>
        <begin position="226"/>
        <end position="235"/>
    </location>
</feature>
<evidence type="ECO:0000256" key="6">
    <source>
        <dbReference type="ARBA" id="ARBA00022741"/>
    </source>
</evidence>
<evidence type="ECO:0000256" key="5">
    <source>
        <dbReference type="ARBA" id="ARBA00022727"/>
    </source>
</evidence>
<dbReference type="PANTHER" id="PTHR10344:SF4">
    <property type="entry name" value="UMP-CMP KINASE 2, MITOCHONDRIAL"/>
    <property type="match status" value="1"/>
</dbReference>
<comment type="function">
    <text evidence="10 11">Phosphorylation of dTMP to form dTDP in both de novo and salvage pathways of dTTP synthesis.</text>
</comment>
<feature type="compositionally biased region" description="Low complexity" evidence="12">
    <location>
        <begin position="246"/>
        <end position="262"/>
    </location>
</feature>
<evidence type="ECO:0000313" key="15">
    <source>
        <dbReference type="Proteomes" id="UP000275356"/>
    </source>
</evidence>
<keyword evidence="8 11" id="KW-0067">ATP-binding</keyword>
<dbReference type="InterPro" id="IPR027417">
    <property type="entry name" value="P-loop_NTPase"/>
</dbReference>
<proteinExistence type="inferred from homology"/>
<keyword evidence="5 11" id="KW-0545">Nucleotide biosynthesis</keyword>
<gene>
    <name evidence="11" type="primary">tmk</name>
    <name evidence="14" type="ORF">EDD28_1568</name>
</gene>
<evidence type="ECO:0000256" key="11">
    <source>
        <dbReference type="HAMAP-Rule" id="MF_00165"/>
    </source>
</evidence>
<dbReference type="SUPFAM" id="SSF52540">
    <property type="entry name" value="P-loop containing nucleoside triphosphate hydrolases"/>
    <property type="match status" value="1"/>
</dbReference>
<keyword evidence="6 11" id="KW-0547">Nucleotide-binding</keyword>
<dbReference type="NCBIfam" id="TIGR00041">
    <property type="entry name" value="DTMP_kinase"/>
    <property type="match status" value="1"/>
</dbReference>
<dbReference type="GO" id="GO:0006233">
    <property type="term" value="P:dTDP biosynthetic process"/>
    <property type="evidence" value="ECO:0007669"/>
    <property type="project" value="InterPro"/>
</dbReference>
<organism evidence="14 15">
    <name type="scientific">Salana multivorans</name>
    <dbReference type="NCBI Taxonomy" id="120377"/>
    <lineage>
        <taxon>Bacteria</taxon>
        <taxon>Bacillati</taxon>
        <taxon>Actinomycetota</taxon>
        <taxon>Actinomycetes</taxon>
        <taxon>Micrococcales</taxon>
        <taxon>Beutenbergiaceae</taxon>
        <taxon>Salana</taxon>
    </lineage>
</organism>
<dbReference type="CDD" id="cd01672">
    <property type="entry name" value="TMPK"/>
    <property type="match status" value="1"/>
</dbReference>
<evidence type="ECO:0000256" key="7">
    <source>
        <dbReference type="ARBA" id="ARBA00022777"/>
    </source>
</evidence>
<keyword evidence="7 11" id="KW-0418">Kinase</keyword>
<sequence>MSTTPDDDATTGLPARGVFVSFEGGDGSGKSTQSRLLGEWLEQAFGREVVRTREPGGTQLGRTMRELVLHGEDVDPRTEVLLYLTDRAHHVASLVRPALERGAVVITDRYLDSSLAYQAGGRELDLARLRDMQLWAVDGLLPDVTILLDLDPALLPQRLSATGLAPDRLERSGEQFHRRTREAYLALAAAEPERWRVLDASAGIEEIAEQVRAAVAPLLDRARARAAGAAGDPVDGAGGGTGGEPGAAPRPGGRLDASTVAP</sequence>
<dbReference type="GO" id="GO:0005829">
    <property type="term" value="C:cytosol"/>
    <property type="evidence" value="ECO:0007669"/>
    <property type="project" value="TreeGrafter"/>
</dbReference>
<keyword evidence="4 11" id="KW-0808">Transferase</keyword>
<dbReference type="HAMAP" id="MF_00165">
    <property type="entry name" value="Thymidylate_kinase"/>
    <property type="match status" value="1"/>
</dbReference>
<evidence type="ECO:0000256" key="4">
    <source>
        <dbReference type="ARBA" id="ARBA00022679"/>
    </source>
</evidence>
<dbReference type="AlphaFoldDB" id="A0A3N2DAZ6"/>
<dbReference type="InterPro" id="IPR039430">
    <property type="entry name" value="Thymidylate_kin-like_dom"/>
</dbReference>
<name>A0A3N2DAZ6_9MICO</name>
<dbReference type="RefSeq" id="WP_123739082.1">
    <property type="nucleotide sequence ID" value="NZ_RKHQ01000001.1"/>
</dbReference>
<dbReference type="PANTHER" id="PTHR10344">
    <property type="entry name" value="THYMIDYLATE KINASE"/>
    <property type="match status" value="1"/>
</dbReference>
<dbReference type="InterPro" id="IPR018095">
    <property type="entry name" value="Thymidylate_kin_CS"/>
</dbReference>
<dbReference type="FunFam" id="3.40.50.300:FF:000225">
    <property type="entry name" value="Thymidylate kinase"/>
    <property type="match status" value="1"/>
</dbReference>
<keyword evidence="15" id="KW-1185">Reference proteome</keyword>
<dbReference type="InterPro" id="IPR018094">
    <property type="entry name" value="Thymidylate_kinase"/>
</dbReference>
<dbReference type="OrthoDB" id="9774907at2"/>
<evidence type="ECO:0000256" key="10">
    <source>
        <dbReference type="ARBA" id="ARBA00057735"/>
    </source>
</evidence>